<evidence type="ECO:0000256" key="2">
    <source>
        <dbReference type="SAM" id="MobiDB-lite"/>
    </source>
</evidence>
<evidence type="ECO:0000256" key="1">
    <source>
        <dbReference type="ARBA" id="ARBA00023125"/>
    </source>
</evidence>
<keyword evidence="1" id="KW-0238">DNA-binding</keyword>
<comment type="caution">
    <text evidence="3">The sequence shown here is derived from an EMBL/GenBank/DDBJ whole genome shotgun (WGS) entry which is preliminary data.</text>
</comment>
<dbReference type="PANTHER" id="PTHR33221:SF5">
    <property type="entry name" value="HTH-TYPE TRANSCRIPTIONAL REGULATOR ISCR"/>
    <property type="match status" value="1"/>
</dbReference>
<dbReference type="Gene3D" id="1.10.10.10">
    <property type="entry name" value="Winged helix-like DNA-binding domain superfamily/Winged helix DNA-binding domain"/>
    <property type="match status" value="1"/>
</dbReference>
<dbReference type="GO" id="GO:0003677">
    <property type="term" value="F:DNA binding"/>
    <property type="evidence" value="ECO:0007669"/>
    <property type="project" value="UniProtKB-KW"/>
</dbReference>
<name>A0A832EB45_9BACT</name>
<evidence type="ECO:0000313" key="3">
    <source>
        <dbReference type="EMBL" id="HFK97927.1"/>
    </source>
</evidence>
<dbReference type="EMBL" id="DSTK01000035">
    <property type="protein sequence ID" value="HFK97927.1"/>
    <property type="molecule type" value="Genomic_DNA"/>
</dbReference>
<accession>A0A832EB45</accession>
<proteinExistence type="predicted"/>
<dbReference type="InterPro" id="IPR036388">
    <property type="entry name" value="WH-like_DNA-bd_sf"/>
</dbReference>
<organism evidence="3">
    <name type="scientific">Desulfacinum infernum</name>
    <dbReference type="NCBI Taxonomy" id="35837"/>
    <lineage>
        <taxon>Bacteria</taxon>
        <taxon>Pseudomonadati</taxon>
        <taxon>Thermodesulfobacteriota</taxon>
        <taxon>Syntrophobacteria</taxon>
        <taxon>Syntrophobacterales</taxon>
        <taxon>Syntrophobacteraceae</taxon>
        <taxon>Desulfacinum</taxon>
    </lineage>
</organism>
<gene>
    <name evidence="3" type="ORF">ENS06_11495</name>
</gene>
<dbReference type="GO" id="GO:0005829">
    <property type="term" value="C:cytosol"/>
    <property type="evidence" value="ECO:0007669"/>
    <property type="project" value="TreeGrafter"/>
</dbReference>
<sequence length="195" mass="21920">MRYPCEGSLKGPAERGTVPVRRANPWKEETRPMITLSTRSRYGTRLLMSLARHRGENPLQIADIARDQGISAKYLEQIALALKKAGLVETVRGRGGGHRLAKDPEEITLDEVVAVLEGGRGLVRCLAQPRSCARASRCAPRLVWEEISQAIFDRLSLWTLGDLLRMEDRLMNRATEPQEEQPPTFYCPSLPRSLM</sequence>
<protein>
    <submittedName>
        <fullName evidence="3">Rrf2 family transcriptional regulator</fullName>
    </submittedName>
</protein>
<dbReference type="PROSITE" id="PS51197">
    <property type="entry name" value="HTH_RRF2_2"/>
    <property type="match status" value="1"/>
</dbReference>
<dbReference type="GO" id="GO:0003700">
    <property type="term" value="F:DNA-binding transcription factor activity"/>
    <property type="evidence" value="ECO:0007669"/>
    <property type="project" value="TreeGrafter"/>
</dbReference>
<dbReference type="SUPFAM" id="SSF46785">
    <property type="entry name" value="Winged helix' DNA-binding domain"/>
    <property type="match status" value="1"/>
</dbReference>
<reference evidence="3" key="1">
    <citation type="journal article" date="2020" name="mSystems">
        <title>Genome- and Community-Level Interaction Insights into Carbon Utilization and Element Cycling Functions of Hydrothermarchaeota in Hydrothermal Sediment.</title>
        <authorList>
            <person name="Zhou Z."/>
            <person name="Liu Y."/>
            <person name="Xu W."/>
            <person name="Pan J."/>
            <person name="Luo Z.H."/>
            <person name="Li M."/>
        </authorList>
    </citation>
    <scope>NUCLEOTIDE SEQUENCE [LARGE SCALE GENOMIC DNA]</scope>
    <source>
        <strain evidence="3">SpSt-456</strain>
    </source>
</reference>
<dbReference type="Pfam" id="PF02082">
    <property type="entry name" value="Rrf2"/>
    <property type="match status" value="1"/>
</dbReference>
<dbReference type="PANTHER" id="PTHR33221">
    <property type="entry name" value="WINGED HELIX-TURN-HELIX TRANSCRIPTIONAL REGULATOR, RRF2 FAMILY"/>
    <property type="match status" value="1"/>
</dbReference>
<dbReference type="InterPro" id="IPR036390">
    <property type="entry name" value="WH_DNA-bd_sf"/>
</dbReference>
<dbReference type="NCBIfam" id="TIGR00738">
    <property type="entry name" value="rrf2_super"/>
    <property type="match status" value="1"/>
</dbReference>
<dbReference type="AlphaFoldDB" id="A0A832EB45"/>
<feature type="region of interest" description="Disordered" evidence="2">
    <location>
        <begin position="174"/>
        <end position="195"/>
    </location>
</feature>
<dbReference type="InterPro" id="IPR000944">
    <property type="entry name" value="Tscrpt_reg_Rrf2"/>
</dbReference>